<dbReference type="GO" id="GO:0019288">
    <property type="term" value="P:isopentenyl diphosphate biosynthetic process, methylerythritol 4-phosphate pathway"/>
    <property type="evidence" value="ECO:0007669"/>
    <property type="project" value="TreeGrafter"/>
</dbReference>
<evidence type="ECO:0000256" key="4">
    <source>
        <dbReference type="ARBA" id="ARBA00011081"/>
    </source>
</evidence>
<keyword evidence="12" id="KW-0414">Isoprene biosynthesis</keyword>
<keyword evidence="10" id="KW-0784">Thiamine biosynthesis</keyword>
<dbReference type="AlphaFoldDB" id="A0AAX2J691"/>
<dbReference type="Proteomes" id="UP000249008">
    <property type="component" value="Chromosome 1"/>
</dbReference>
<evidence type="ECO:0000256" key="3">
    <source>
        <dbReference type="ARBA" id="ARBA00004980"/>
    </source>
</evidence>
<dbReference type="FunFam" id="3.40.50.970:FF:000010">
    <property type="entry name" value="1-deoxy-D-xylulose-5-phosphate synthase"/>
    <property type="match status" value="1"/>
</dbReference>
<evidence type="ECO:0000256" key="7">
    <source>
        <dbReference type="ARBA" id="ARBA00022679"/>
    </source>
</evidence>
<dbReference type="InterPro" id="IPR005475">
    <property type="entry name" value="Transketolase-like_Pyr-bd"/>
</dbReference>
<evidence type="ECO:0000256" key="9">
    <source>
        <dbReference type="ARBA" id="ARBA00022842"/>
    </source>
</evidence>
<dbReference type="Pfam" id="PF02779">
    <property type="entry name" value="Transket_pyr"/>
    <property type="match status" value="1"/>
</dbReference>
<dbReference type="EMBL" id="LS483487">
    <property type="protein sequence ID" value="SQI99434.1"/>
    <property type="molecule type" value="Genomic_DNA"/>
</dbReference>
<dbReference type="Pfam" id="PF02780">
    <property type="entry name" value="Transketolase_C"/>
    <property type="match status" value="1"/>
</dbReference>
<keyword evidence="9" id="KW-0460">Magnesium</keyword>
<dbReference type="GO" id="GO:0046872">
    <property type="term" value="F:metal ion binding"/>
    <property type="evidence" value="ECO:0007669"/>
    <property type="project" value="UniProtKB-KW"/>
</dbReference>
<keyword evidence="7 14" id="KW-0808">Transferase</keyword>
<comment type="subunit">
    <text evidence="5">Homodimer.</text>
</comment>
<evidence type="ECO:0000313" key="15">
    <source>
        <dbReference type="Proteomes" id="UP000249008"/>
    </source>
</evidence>
<keyword evidence="8" id="KW-0479">Metal-binding</keyword>
<dbReference type="Gene3D" id="3.40.50.970">
    <property type="match status" value="2"/>
</dbReference>
<evidence type="ECO:0000256" key="10">
    <source>
        <dbReference type="ARBA" id="ARBA00022977"/>
    </source>
</evidence>
<proteinExistence type="inferred from homology"/>
<dbReference type="GO" id="GO:0008661">
    <property type="term" value="F:1-deoxy-D-xylulose-5-phosphate synthase activity"/>
    <property type="evidence" value="ECO:0007669"/>
    <property type="project" value="UniProtKB-EC"/>
</dbReference>
<dbReference type="PROSITE" id="PS00801">
    <property type="entry name" value="TRANSKETOLASE_1"/>
    <property type="match status" value="1"/>
</dbReference>
<dbReference type="GeneID" id="78454727"/>
<dbReference type="InterPro" id="IPR049557">
    <property type="entry name" value="Transketolase_CS"/>
</dbReference>
<dbReference type="NCBIfam" id="NF008968">
    <property type="entry name" value="PRK12315.1"/>
    <property type="match status" value="1"/>
</dbReference>
<dbReference type="SUPFAM" id="SSF52518">
    <property type="entry name" value="Thiamin diphosphate-binding fold (THDP-binding)"/>
    <property type="match status" value="2"/>
</dbReference>
<dbReference type="Gene3D" id="3.40.50.920">
    <property type="match status" value="1"/>
</dbReference>
<dbReference type="CDD" id="cd02007">
    <property type="entry name" value="TPP_DXS"/>
    <property type="match status" value="1"/>
</dbReference>
<dbReference type="Pfam" id="PF13292">
    <property type="entry name" value="DXP_synthase_N"/>
    <property type="match status" value="2"/>
</dbReference>
<evidence type="ECO:0000313" key="14">
    <source>
        <dbReference type="EMBL" id="SQI99434.1"/>
    </source>
</evidence>
<dbReference type="InterPro" id="IPR009014">
    <property type="entry name" value="Transketo_C/PFOR_II"/>
</dbReference>
<organism evidence="14 15">
    <name type="scientific">Fusobacterium ulcerans</name>
    <dbReference type="NCBI Taxonomy" id="861"/>
    <lineage>
        <taxon>Bacteria</taxon>
        <taxon>Fusobacteriati</taxon>
        <taxon>Fusobacteriota</taxon>
        <taxon>Fusobacteriia</taxon>
        <taxon>Fusobacteriales</taxon>
        <taxon>Fusobacteriaceae</taxon>
        <taxon>Fusobacterium</taxon>
    </lineage>
</organism>
<comment type="cofactor">
    <cofactor evidence="2">
        <name>thiamine diphosphate</name>
        <dbReference type="ChEBI" id="CHEBI:58937"/>
    </cofactor>
</comment>
<dbReference type="PANTHER" id="PTHR43322">
    <property type="entry name" value="1-D-DEOXYXYLULOSE 5-PHOSPHATE SYNTHASE-RELATED"/>
    <property type="match status" value="1"/>
</dbReference>
<comment type="similarity">
    <text evidence="4">Belongs to the transketolase family. DXPS subfamily.</text>
</comment>
<dbReference type="InterPro" id="IPR005477">
    <property type="entry name" value="Dxylulose-5-P_synthase"/>
</dbReference>
<dbReference type="EC" id="2.2.1.7" evidence="6"/>
<dbReference type="GO" id="GO:0005829">
    <property type="term" value="C:cytosol"/>
    <property type="evidence" value="ECO:0007669"/>
    <property type="project" value="TreeGrafter"/>
</dbReference>
<dbReference type="NCBIfam" id="NF003933">
    <property type="entry name" value="PRK05444.2-2"/>
    <property type="match status" value="1"/>
</dbReference>
<dbReference type="SUPFAM" id="SSF52922">
    <property type="entry name" value="TK C-terminal domain-like"/>
    <property type="match status" value="1"/>
</dbReference>
<sequence length="584" mass="65416">MYLEKINSPKDLKEMNIEELKKLADEMRAALLNRLSKTGGHIGPNLGMVEAIIAMHYVFNSPVDKFVFDVSHQSYPHKMLTGRKDAYLYEEHFHDVSGYTNPEESEHDMFNVGHTSTSVSLASGLAKARDLKNDNENIVAVIGDGSLSGGEALEGLDFAGDLNSNFIVVVNDNDMSIAENHGGLYKNLKKLRESNGTHECNLFKAMGLDYIYENEGNNIENLIEVFTKVKDINHPIVVHINTQKGKGFKFAEENKENWHWNFPFDIETGKVSLSFGEDYGSITGEYLLNKMKKDPKVTAVVAGVPTNIGFTSEKRKEAGKQFIDVGIAEEHAVAMISGIAKNGCKPVFATYSSFIQRTYDQISQDLCINNNPATILVNGASIYSMNDVTHLGIFDIPLISNIPNIIYLAPTSKDEYLAMLDWSIEQTQYPVAIRIPSNDVISDNRHVDTDYSNINKYQMDVKGSKVAILALGDFYQLGEEVLREIEKELGFTPTLINPRYITGLDKEMLTELQNNHDIVITLEDGILNGGFGEKIASFYGTTDMKVKNYGFKKEFIDRYEVNEIMEENGITKEQIIKDILSCNL</sequence>
<keyword evidence="11" id="KW-0786">Thiamine pyrophosphate</keyword>
<dbReference type="InterPro" id="IPR029061">
    <property type="entry name" value="THDP-binding"/>
</dbReference>
<evidence type="ECO:0000256" key="1">
    <source>
        <dbReference type="ARBA" id="ARBA00001946"/>
    </source>
</evidence>
<dbReference type="KEGG" id="ful:C4N20_07895"/>
<comment type="cofactor">
    <cofactor evidence="1">
        <name>Mg(2+)</name>
        <dbReference type="ChEBI" id="CHEBI:18420"/>
    </cofactor>
</comment>
<evidence type="ECO:0000256" key="12">
    <source>
        <dbReference type="ARBA" id="ARBA00023229"/>
    </source>
</evidence>
<evidence type="ECO:0000256" key="8">
    <source>
        <dbReference type="ARBA" id="ARBA00022723"/>
    </source>
</evidence>
<evidence type="ECO:0000256" key="6">
    <source>
        <dbReference type="ARBA" id="ARBA00013150"/>
    </source>
</evidence>
<accession>A0AAX2J691</accession>
<gene>
    <name evidence="14" type="primary">dxs_1</name>
    <name evidence="14" type="ORF">NCTC12112_00128</name>
</gene>
<evidence type="ECO:0000259" key="13">
    <source>
        <dbReference type="SMART" id="SM00861"/>
    </source>
</evidence>
<dbReference type="PANTHER" id="PTHR43322:SF1">
    <property type="entry name" value="1-DEOXY-D-XYLULOSE-5-PHOSPHATE SYNTHASE"/>
    <property type="match status" value="1"/>
</dbReference>
<feature type="domain" description="Transketolase-like pyrimidine-binding" evidence="13">
    <location>
        <begin position="277"/>
        <end position="443"/>
    </location>
</feature>
<evidence type="ECO:0000256" key="2">
    <source>
        <dbReference type="ARBA" id="ARBA00001964"/>
    </source>
</evidence>
<dbReference type="RefSeq" id="WP_005978800.1">
    <property type="nucleotide sequence ID" value="NZ_CABKNW010000004.1"/>
</dbReference>
<evidence type="ECO:0000256" key="11">
    <source>
        <dbReference type="ARBA" id="ARBA00023052"/>
    </source>
</evidence>
<protein>
    <recommendedName>
        <fullName evidence="6">1-deoxy-D-xylulose-5-phosphate synthase</fullName>
        <ecNumber evidence="6">2.2.1.7</ecNumber>
    </recommendedName>
</protein>
<evidence type="ECO:0000256" key="5">
    <source>
        <dbReference type="ARBA" id="ARBA00011738"/>
    </source>
</evidence>
<dbReference type="GO" id="GO:0016114">
    <property type="term" value="P:terpenoid biosynthetic process"/>
    <property type="evidence" value="ECO:0007669"/>
    <property type="project" value="InterPro"/>
</dbReference>
<dbReference type="GO" id="GO:0009228">
    <property type="term" value="P:thiamine biosynthetic process"/>
    <property type="evidence" value="ECO:0007669"/>
    <property type="project" value="UniProtKB-KW"/>
</dbReference>
<name>A0AAX2J691_9FUSO</name>
<dbReference type="SMART" id="SM00861">
    <property type="entry name" value="Transket_pyr"/>
    <property type="match status" value="1"/>
</dbReference>
<dbReference type="CDD" id="cd07033">
    <property type="entry name" value="TPP_PYR_DXS_TK_like"/>
    <property type="match status" value="1"/>
</dbReference>
<comment type="pathway">
    <text evidence="3">Metabolic intermediate biosynthesis; 1-deoxy-D-xylulose 5-phosphate biosynthesis; 1-deoxy-D-xylulose 5-phosphate from D-glyceraldehyde 3-phosphate and pyruvate: step 1/1.</text>
</comment>
<dbReference type="InterPro" id="IPR033248">
    <property type="entry name" value="Transketolase_C"/>
</dbReference>
<reference evidence="14 15" key="1">
    <citation type="submission" date="2018-06" db="EMBL/GenBank/DDBJ databases">
        <authorList>
            <consortium name="Pathogen Informatics"/>
            <person name="Doyle S."/>
        </authorList>
    </citation>
    <scope>NUCLEOTIDE SEQUENCE [LARGE SCALE GENOMIC DNA]</scope>
    <source>
        <strain evidence="14 15">NCTC12112</strain>
    </source>
</reference>